<gene>
    <name evidence="2" type="ORF">IDF66_11995</name>
</gene>
<name>A0ABR7WBX9_9ACTN</name>
<dbReference type="Gene3D" id="3.40.50.10320">
    <property type="entry name" value="LmbE-like"/>
    <property type="match status" value="1"/>
</dbReference>
<evidence type="ECO:0000313" key="3">
    <source>
        <dbReference type="Proteomes" id="UP000602395"/>
    </source>
</evidence>
<evidence type="ECO:0000256" key="1">
    <source>
        <dbReference type="ARBA" id="ARBA00022833"/>
    </source>
</evidence>
<comment type="caution">
    <text evidence="2">The sequence shown here is derived from an EMBL/GenBank/DDBJ whole genome shotgun (WGS) entry which is preliminary data.</text>
</comment>
<dbReference type="Pfam" id="PF02585">
    <property type="entry name" value="PIG-L"/>
    <property type="match status" value="1"/>
</dbReference>
<reference evidence="2 3" key="1">
    <citation type="submission" date="2020-09" db="EMBL/GenBank/DDBJ databases">
        <title>Novel species in genus Gordonia.</title>
        <authorList>
            <person name="Zhang G."/>
        </authorList>
    </citation>
    <scope>NUCLEOTIDE SEQUENCE [LARGE SCALE GENOMIC DNA]</scope>
    <source>
        <strain evidence="2 3">ON-33</strain>
    </source>
</reference>
<proteinExistence type="predicted"/>
<dbReference type="InterPro" id="IPR003737">
    <property type="entry name" value="GlcNAc_PI_deacetylase-related"/>
</dbReference>
<dbReference type="SUPFAM" id="SSF102588">
    <property type="entry name" value="LmbE-like"/>
    <property type="match status" value="1"/>
</dbReference>
<evidence type="ECO:0000313" key="2">
    <source>
        <dbReference type="EMBL" id="MBD1320306.1"/>
    </source>
</evidence>
<dbReference type="PANTHER" id="PTHR12993">
    <property type="entry name" value="N-ACETYLGLUCOSAMINYL-PHOSPHATIDYLINOSITOL DE-N-ACETYLASE-RELATED"/>
    <property type="match status" value="1"/>
</dbReference>
<sequence length="262" mass="28521">MNPAGPAPGAAGELAVTPVCDDGTPEEQWQRWLQDRAPWPPLELDVERLVVLGAHPDDEVLGAGGIMASAAVAGIEVEVICMSDGSASHPGSRTLTPEQLATRRHVELETATALLGLATPRWFGLRDGGLTEQTHTMAGIVDAVLDDRPDVTTGLLSVWSRDGHPDHDAVGRCATEVARRRRLPLWMYPIWMWHRVVPGDSSVPWDRVLVHRLDPEVLAVKHAAIRSFDTQINPLSPDPADAAILPPHVLAHLTRPWEFVIA</sequence>
<dbReference type="InterPro" id="IPR024078">
    <property type="entry name" value="LmbE-like_dom_sf"/>
</dbReference>
<protein>
    <submittedName>
        <fullName evidence="2">PIG-L family deacetylase</fullName>
    </submittedName>
</protein>
<dbReference type="RefSeq" id="WP_190267000.1">
    <property type="nucleotide sequence ID" value="NZ_BAABAD010000004.1"/>
</dbReference>
<organism evidence="2 3">
    <name type="scientific">Gordonia hankookensis</name>
    <dbReference type="NCBI Taxonomy" id="589403"/>
    <lineage>
        <taxon>Bacteria</taxon>
        <taxon>Bacillati</taxon>
        <taxon>Actinomycetota</taxon>
        <taxon>Actinomycetes</taxon>
        <taxon>Mycobacteriales</taxon>
        <taxon>Gordoniaceae</taxon>
        <taxon>Gordonia</taxon>
    </lineage>
</organism>
<dbReference type="PANTHER" id="PTHR12993:SF29">
    <property type="entry name" value="BLR3841 PROTEIN"/>
    <property type="match status" value="1"/>
</dbReference>
<keyword evidence="3" id="KW-1185">Reference proteome</keyword>
<dbReference type="EMBL" id="JACWMS010000002">
    <property type="protein sequence ID" value="MBD1320306.1"/>
    <property type="molecule type" value="Genomic_DNA"/>
</dbReference>
<keyword evidence="1" id="KW-0862">Zinc</keyword>
<accession>A0ABR7WBX9</accession>
<dbReference type="Proteomes" id="UP000602395">
    <property type="component" value="Unassembled WGS sequence"/>
</dbReference>